<dbReference type="AlphaFoldDB" id="E9FE13"/>
<proteinExistence type="predicted"/>
<comment type="caution">
    <text evidence="1">The sequence shown here is derived from an EMBL/GenBank/DDBJ whole genome shotgun (WGS) entry which is preliminary data.</text>
</comment>
<protein>
    <submittedName>
        <fullName evidence="1">Uncharacterized protein</fullName>
    </submittedName>
</protein>
<name>E9FE13_METRA</name>
<dbReference type="EMBL" id="ADNJ02000054">
    <property type="protein sequence ID" value="EFY94026.2"/>
    <property type="molecule type" value="Genomic_DNA"/>
</dbReference>
<dbReference type="HOGENOM" id="CLU_1321172_0_0_1"/>
<evidence type="ECO:0000313" key="2">
    <source>
        <dbReference type="Proteomes" id="UP000002498"/>
    </source>
</evidence>
<accession>E9FE13</accession>
<keyword evidence="2" id="KW-1185">Reference proteome</keyword>
<dbReference type="OrthoDB" id="5243754at2759"/>
<dbReference type="RefSeq" id="XP_007826701.2">
    <property type="nucleotide sequence ID" value="XM_007828510.2"/>
</dbReference>
<sequence>MALPPSGMPVEGHPSGRDREHYAISVGALGQASANHLGCNTNINFGRMQRDIGSKQFSTEWYGRSWRSIAITHLGTRKIEVAKQNPYSGLLAAMAYALRSPPTIADRTMAVITNNKSVVIGLGNPRQQSGQVYVRLIYEAIEKLRERGNRVAIEWIPVSGENEMLKVAKTEARELPKKEPRIPKDAVYNAEHPKTEAEGRTILTGEGW</sequence>
<organism evidence="1 2">
    <name type="scientific">Metarhizium robertsii (strain ARSEF 23 / ATCC MYA-3075)</name>
    <name type="common">Metarhizium anisopliae (strain ARSEF 23)</name>
    <dbReference type="NCBI Taxonomy" id="655844"/>
    <lineage>
        <taxon>Eukaryota</taxon>
        <taxon>Fungi</taxon>
        <taxon>Dikarya</taxon>
        <taxon>Ascomycota</taxon>
        <taxon>Pezizomycotina</taxon>
        <taxon>Sordariomycetes</taxon>
        <taxon>Hypocreomycetidae</taxon>
        <taxon>Hypocreales</taxon>
        <taxon>Clavicipitaceae</taxon>
        <taxon>Metarhizium</taxon>
    </lineage>
</organism>
<gene>
    <name evidence="1" type="ORF">MAA_10512</name>
</gene>
<reference evidence="1 2" key="1">
    <citation type="journal article" date="2011" name="PLoS Genet.">
        <title>Genome sequencing and comparative transcriptomics of the model entomopathogenic fungi Metarhizium anisopliae and M. acridum.</title>
        <authorList>
            <person name="Gao Q."/>
            <person name="Jin K."/>
            <person name="Ying S.H."/>
            <person name="Zhang Y."/>
            <person name="Xiao G."/>
            <person name="Shang Y."/>
            <person name="Duan Z."/>
            <person name="Hu X."/>
            <person name="Xie X.Q."/>
            <person name="Zhou G."/>
            <person name="Peng G."/>
            <person name="Luo Z."/>
            <person name="Huang W."/>
            <person name="Wang B."/>
            <person name="Fang W."/>
            <person name="Wang S."/>
            <person name="Zhong Y."/>
            <person name="Ma L.J."/>
            <person name="St Leger R.J."/>
            <person name="Zhao G.P."/>
            <person name="Pei Y."/>
            <person name="Feng M.G."/>
            <person name="Xia Y."/>
            <person name="Wang C."/>
        </authorList>
    </citation>
    <scope>NUCLEOTIDE SEQUENCE [LARGE SCALE GENOMIC DNA]</scope>
    <source>
        <strain evidence="2">ARSEF 23 / ATCC MYA-3075</strain>
    </source>
</reference>
<dbReference type="Proteomes" id="UP000002498">
    <property type="component" value="Unassembled WGS sequence"/>
</dbReference>
<reference evidence="1 2" key="2">
    <citation type="journal article" date="2014" name="Proc. Natl. Acad. Sci. U.S.A.">
        <title>Trajectory and genomic determinants of fungal-pathogen speciation and host adaptation.</title>
        <authorList>
            <person name="Hu X."/>
            <person name="Xiao G."/>
            <person name="Zheng P."/>
            <person name="Shang Y."/>
            <person name="Su Y."/>
            <person name="Zhang X."/>
            <person name="Liu X."/>
            <person name="Zhan S."/>
            <person name="St Leger R.J."/>
            <person name="Wang C."/>
        </authorList>
    </citation>
    <scope>GENOME REANNOTATION</scope>
    <source>
        <strain evidence="2">ARSEF 23 / ATCC MYA-3075</strain>
    </source>
</reference>
<dbReference type="KEGG" id="maj:MAA_10512"/>
<evidence type="ECO:0000313" key="1">
    <source>
        <dbReference type="EMBL" id="EFY94026.2"/>
    </source>
</evidence>
<dbReference type="GeneID" id="19264798"/>